<feature type="non-terminal residue" evidence="1">
    <location>
        <position position="86"/>
    </location>
</feature>
<evidence type="ECO:0000313" key="1">
    <source>
        <dbReference type="EMBL" id="KNE87154.1"/>
    </source>
</evidence>
<dbReference type="AlphaFoldDB" id="A0A0L0UKA8"/>
<dbReference type="Proteomes" id="UP000054564">
    <property type="component" value="Unassembled WGS sequence"/>
</dbReference>
<protein>
    <recommendedName>
        <fullName evidence="3">DUF2971 domain-containing protein</fullName>
    </recommendedName>
</protein>
<accession>A0A0L0UKA8</accession>
<dbReference type="Pfam" id="PF11185">
    <property type="entry name" value="DUF2971"/>
    <property type="match status" value="1"/>
</dbReference>
<sequence length="86" mass="9889">MTEILTNSKAVMMQALADATPETSSKIFDALNKSIGIFCLSEKPDSELMWSHYADSHQGFVIEFETECSFFNQRRSEVDELRHIRK</sequence>
<name>A0A0L0UKA8_9BASI</name>
<organism evidence="1 2">
    <name type="scientific">Puccinia striiformis f. sp. tritici PST-78</name>
    <dbReference type="NCBI Taxonomy" id="1165861"/>
    <lineage>
        <taxon>Eukaryota</taxon>
        <taxon>Fungi</taxon>
        <taxon>Dikarya</taxon>
        <taxon>Basidiomycota</taxon>
        <taxon>Pucciniomycotina</taxon>
        <taxon>Pucciniomycetes</taxon>
        <taxon>Pucciniales</taxon>
        <taxon>Pucciniaceae</taxon>
        <taxon>Puccinia</taxon>
    </lineage>
</organism>
<reference evidence="2" key="1">
    <citation type="submission" date="2014-03" db="EMBL/GenBank/DDBJ databases">
        <title>The Genome Sequence of Puccinia striiformis f. sp. tritici PST-78.</title>
        <authorList>
            <consortium name="The Broad Institute Genome Sequencing Platform"/>
            <person name="Cuomo C."/>
            <person name="Hulbert S."/>
            <person name="Chen X."/>
            <person name="Walker B."/>
            <person name="Young S.K."/>
            <person name="Zeng Q."/>
            <person name="Gargeya S."/>
            <person name="Fitzgerald M."/>
            <person name="Haas B."/>
            <person name="Abouelleil A."/>
            <person name="Alvarado L."/>
            <person name="Arachchi H.M."/>
            <person name="Berlin A.M."/>
            <person name="Chapman S.B."/>
            <person name="Goldberg J."/>
            <person name="Griggs A."/>
            <person name="Gujja S."/>
            <person name="Hansen M."/>
            <person name="Howarth C."/>
            <person name="Imamovic A."/>
            <person name="Larimer J."/>
            <person name="McCowan C."/>
            <person name="Montmayeur A."/>
            <person name="Murphy C."/>
            <person name="Neiman D."/>
            <person name="Pearson M."/>
            <person name="Priest M."/>
            <person name="Roberts A."/>
            <person name="Saif S."/>
            <person name="Shea T."/>
            <person name="Sisk P."/>
            <person name="Sykes S."/>
            <person name="Wortman J."/>
            <person name="Nusbaum C."/>
            <person name="Birren B."/>
        </authorList>
    </citation>
    <scope>NUCLEOTIDE SEQUENCE [LARGE SCALE GENOMIC DNA]</scope>
    <source>
        <strain evidence="2">race PST-78</strain>
    </source>
</reference>
<evidence type="ECO:0000313" key="2">
    <source>
        <dbReference type="Proteomes" id="UP000054564"/>
    </source>
</evidence>
<keyword evidence="2" id="KW-1185">Reference proteome</keyword>
<dbReference type="InterPro" id="IPR021352">
    <property type="entry name" value="DUF2971"/>
</dbReference>
<gene>
    <name evidence="1" type="ORF">PSTG_19467</name>
</gene>
<evidence type="ECO:0008006" key="3">
    <source>
        <dbReference type="Google" id="ProtNLM"/>
    </source>
</evidence>
<comment type="caution">
    <text evidence="1">The sequence shown here is derived from an EMBL/GenBank/DDBJ whole genome shotgun (WGS) entry which is preliminary data.</text>
</comment>
<proteinExistence type="predicted"/>
<dbReference type="EMBL" id="AJIL01006516">
    <property type="protein sequence ID" value="KNE87154.1"/>
    <property type="molecule type" value="Genomic_DNA"/>
</dbReference>